<gene>
    <name evidence="1" type="ORF">N7G274_004251</name>
</gene>
<dbReference type="Proteomes" id="UP001590950">
    <property type="component" value="Unassembled WGS sequence"/>
</dbReference>
<name>A0ABR4AED0_9LECA</name>
<sequence>MKHKAPFHAKCGAFFGGGGEVFPLPEIITSDLSRSGPFRSHLKLRTDRQKPRHHLMACRTPSGTKKNLPIRAFGNFAKAGISKKSVISINNLTLHTHVFCAMLCKKRLGDPSSYLLI</sequence>
<reference evidence="1 2" key="1">
    <citation type="submission" date="2024-09" db="EMBL/GenBank/DDBJ databases">
        <title>Rethinking Asexuality: The Enigmatic Case of Functional Sexual Genes in Lepraria (Stereocaulaceae).</title>
        <authorList>
            <person name="Doellman M."/>
            <person name="Sun Y."/>
            <person name="Barcenas-Pena A."/>
            <person name="Lumbsch H.T."/>
            <person name="Grewe F."/>
        </authorList>
    </citation>
    <scope>NUCLEOTIDE SEQUENCE [LARGE SCALE GENOMIC DNA]</scope>
    <source>
        <strain evidence="1 2">Mercado 3170</strain>
    </source>
</reference>
<comment type="caution">
    <text evidence="1">The sequence shown here is derived from an EMBL/GenBank/DDBJ whole genome shotgun (WGS) entry which is preliminary data.</text>
</comment>
<evidence type="ECO:0000313" key="2">
    <source>
        <dbReference type="Proteomes" id="UP001590950"/>
    </source>
</evidence>
<organism evidence="1 2">
    <name type="scientific">Stereocaulon virgatum</name>
    <dbReference type="NCBI Taxonomy" id="373712"/>
    <lineage>
        <taxon>Eukaryota</taxon>
        <taxon>Fungi</taxon>
        <taxon>Dikarya</taxon>
        <taxon>Ascomycota</taxon>
        <taxon>Pezizomycotina</taxon>
        <taxon>Lecanoromycetes</taxon>
        <taxon>OSLEUM clade</taxon>
        <taxon>Lecanoromycetidae</taxon>
        <taxon>Lecanorales</taxon>
        <taxon>Lecanorineae</taxon>
        <taxon>Stereocaulaceae</taxon>
        <taxon>Stereocaulon</taxon>
    </lineage>
</organism>
<keyword evidence="2" id="KW-1185">Reference proteome</keyword>
<accession>A0ABR4AED0</accession>
<proteinExistence type="predicted"/>
<dbReference type="EMBL" id="JBEFKJ010000012">
    <property type="protein sequence ID" value="KAL2043191.1"/>
    <property type="molecule type" value="Genomic_DNA"/>
</dbReference>
<evidence type="ECO:0000313" key="1">
    <source>
        <dbReference type="EMBL" id="KAL2043191.1"/>
    </source>
</evidence>
<protein>
    <submittedName>
        <fullName evidence="1">Uncharacterized protein</fullName>
    </submittedName>
</protein>